<dbReference type="PROSITE" id="PS50206">
    <property type="entry name" value="RHODANESE_3"/>
    <property type="match status" value="1"/>
</dbReference>
<dbReference type="PANTHER" id="PTHR43031:SF17">
    <property type="entry name" value="SULFURTRANSFERASE YTWF-RELATED"/>
    <property type="match status" value="1"/>
</dbReference>
<protein>
    <submittedName>
        <fullName evidence="3">Rhodanese-like domain-containing protein</fullName>
    </submittedName>
</protein>
<accession>A0A9X3LH36</accession>
<evidence type="ECO:0000313" key="3">
    <source>
        <dbReference type="EMBL" id="MCZ8537878.1"/>
    </source>
</evidence>
<dbReference type="SUPFAM" id="SSF52821">
    <property type="entry name" value="Rhodanese/Cell cycle control phosphatase"/>
    <property type="match status" value="1"/>
</dbReference>
<sequence length="120" mass="13148">MKRMMSLLLMVMMVMAACGSEETYQTIDIEDIPTKVDEGFTVLDVRETSEFEAGHIPGASNKPLSELQQGNLEGLDSKGKYVVICQSGNRSKQASDILAKENIEIVNVSEGMSSWTGEVE</sequence>
<dbReference type="InterPro" id="IPR036873">
    <property type="entry name" value="Rhodanese-like_dom_sf"/>
</dbReference>
<feature type="chain" id="PRO_5040872831" evidence="1">
    <location>
        <begin position="17"/>
        <end position="120"/>
    </location>
</feature>
<dbReference type="Proteomes" id="UP001152173">
    <property type="component" value="Unassembled WGS sequence"/>
</dbReference>
<reference evidence="3" key="1">
    <citation type="submission" date="2022-05" db="EMBL/GenBank/DDBJ databases">
        <authorList>
            <person name="Colautti A."/>
            <person name="Iacumin L."/>
        </authorList>
    </citation>
    <scope>NUCLEOTIDE SEQUENCE</scope>
    <source>
        <strain evidence="3">SK 55</strain>
    </source>
</reference>
<dbReference type="EMBL" id="JAMKBJ010000010">
    <property type="protein sequence ID" value="MCZ8537878.1"/>
    <property type="molecule type" value="Genomic_DNA"/>
</dbReference>
<keyword evidence="1" id="KW-0732">Signal</keyword>
<dbReference type="PANTHER" id="PTHR43031">
    <property type="entry name" value="FAD-DEPENDENT OXIDOREDUCTASE"/>
    <property type="match status" value="1"/>
</dbReference>
<feature type="domain" description="Rhodanese" evidence="2">
    <location>
        <begin position="36"/>
        <end position="120"/>
    </location>
</feature>
<comment type="caution">
    <text evidence="3">The sequence shown here is derived from an EMBL/GenBank/DDBJ whole genome shotgun (WGS) entry which is preliminary data.</text>
</comment>
<dbReference type="AlphaFoldDB" id="A0A9X3LH36"/>
<dbReference type="Gene3D" id="3.40.250.10">
    <property type="entry name" value="Rhodanese-like domain"/>
    <property type="match status" value="1"/>
</dbReference>
<gene>
    <name evidence="3" type="ORF">M9R32_11850</name>
</gene>
<organism evidence="3 4">
    <name type="scientific">Paenisporosarcina quisquiliarum</name>
    <dbReference type="NCBI Taxonomy" id="365346"/>
    <lineage>
        <taxon>Bacteria</taxon>
        <taxon>Bacillati</taxon>
        <taxon>Bacillota</taxon>
        <taxon>Bacilli</taxon>
        <taxon>Bacillales</taxon>
        <taxon>Caryophanaceae</taxon>
        <taxon>Paenisporosarcina</taxon>
    </lineage>
</organism>
<dbReference type="InterPro" id="IPR050229">
    <property type="entry name" value="GlpE_sulfurtransferase"/>
</dbReference>
<dbReference type="CDD" id="cd00158">
    <property type="entry name" value="RHOD"/>
    <property type="match status" value="1"/>
</dbReference>
<feature type="signal peptide" evidence="1">
    <location>
        <begin position="1"/>
        <end position="16"/>
    </location>
</feature>
<dbReference type="Pfam" id="PF00581">
    <property type="entry name" value="Rhodanese"/>
    <property type="match status" value="1"/>
</dbReference>
<dbReference type="PROSITE" id="PS51257">
    <property type="entry name" value="PROKAR_LIPOPROTEIN"/>
    <property type="match status" value="1"/>
</dbReference>
<keyword evidence="4" id="KW-1185">Reference proteome</keyword>
<dbReference type="SMART" id="SM00450">
    <property type="entry name" value="RHOD"/>
    <property type="match status" value="1"/>
</dbReference>
<evidence type="ECO:0000259" key="2">
    <source>
        <dbReference type="PROSITE" id="PS50206"/>
    </source>
</evidence>
<name>A0A9X3LH36_9BACL</name>
<dbReference type="InterPro" id="IPR001763">
    <property type="entry name" value="Rhodanese-like_dom"/>
</dbReference>
<dbReference type="RefSeq" id="WP_269926946.1">
    <property type="nucleotide sequence ID" value="NZ_JAMKBJ010000010.1"/>
</dbReference>
<proteinExistence type="predicted"/>
<evidence type="ECO:0000256" key="1">
    <source>
        <dbReference type="SAM" id="SignalP"/>
    </source>
</evidence>
<evidence type="ECO:0000313" key="4">
    <source>
        <dbReference type="Proteomes" id="UP001152173"/>
    </source>
</evidence>